<comment type="caution">
    <text evidence="1">The sequence shown here is derived from an EMBL/GenBank/DDBJ whole genome shotgun (WGS) entry which is preliminary data.</text>
</comment>
<evidence type="ECO:0000313" key="1">
    <source>
        <dbReference type="EMBL" id="KAG0428567.1"/>
    </source>
</evidence>
<name>A0AC60Q714_IXOPE</name>
<gene>
    <name evidence="1" type="ORF">HPB47_024461</name>
</gene>
<organism evidence="1 2">
    <name type="scientific">Ixodes persulcatus</name>
    <name type="common">Taiga tick</name>
    <dbReference type="NCBI Taxonomy" id="34615"/>
    <lineage>
        <taxon>Eukaryota</taxon>
        <taxon>Metazoa</taxon>
        <taxon>Ecdysozoa</taxon>
        <taxon>Arthropoda</taxon>
        <taxon>Chelicerata</taxon>
        <taxon>Arachnida</taxon>
        <taxon>Acari</taxon>
        <taxon>Parasitiformes</taxon>
        <taxon>Ixodida</taxon>
        <taxon>Ixodoidea</taxon>
        <taxon>Ixodidae</taxon>
        <taxon>Ixodinae</taxon>
        <taxon>Ixodes</taxon>
    </lineage>
</organism>
<protein>
    <submittedName>
        <fullName evidence="1">Uncharacterized protein</fullName>
    </submittedName>
</protein>
<proteinExistence type="predicted"/>
<reference evidence="1 2" key="1">
    <citation type="journal article" date="2020" name="Cell">
        <title>Large-Scale Comparative Analyses of Tick Genomes Elucidate Their Genetic Diversity and Vector Capacities.</title>
        <authorList>
            <consortium name="Tick Genome and Microbiome Consortium (TIGMIC)"/>
            <person name="Jia N."/>
            <person name="Wang J."/>
            <person name="Shi W."/>
            <person name="Du L."/>
            <person name="Sun Y."/>
            <person name="Zhan W."/>
            <person name="Jiang J.F."/>
            <person name="Wang Q."/>
            <person name="Zhang B."/>
            <person name="Ji P."/>
            <person name="Bell-Sakyi L."/>
            <person name="Cui X.M."/>
            <person name="Yuan T.T."/>
            <person name="Jiang B.G."/>
            <person name="Yang W.F."/>
            <person name="Lam T.T."/>
            <person name="Chang Q.C."/>
            <person name="Ding S.J."/>
            <person name="Wang X.J."/>
            <person name="Zhu J.G."/>
            <person name="Ruan X.D."/>
            <person name="Zhao L."/>
            <person name="Wei J.T."/>
            <person name="Ye R.Z."/>
            <person name="Que T.C."/>
            <person name="Du C.H."/>
            <person name="Zhou Y.H."/>
            <person name="Cheng J.X."/>
            <person name="Dai P.F."/>
            <person name="Guo W.B."/>
            <person name="Han X.H."/>
            <person name="Huang E.J."/>
            <person name="Li L.F."/>
            <person name="Wei W."/>
            <person name="Gao Y.C."/>
            <person name="Liu J.Z."/>
            <person name="Shao H.Z."/>
            <person name="Wang X."/>
            <person name="Wang C.C."/>
            <person name="Yang T.C."/>
            <person name="Huo Q.B."/>
            <person name="Li W."/>
            <person name="Chen H.Y."/>
            <person name="Chen S.E."/>
            <person name="Zhou L.G."/>
            <person name="Ni X.B."/>
            <person name="Tian J.H."/>
            <person name="Sheng Y."/>
            <person name="Liu T."/>
            <person name="Pan Y.S."/>
            <person name="Xia L.Y."/>
            <person name="Li J."/>
            <person name="Zhao F."/>
            <person name="Cao W.C."/>
        </authorList>
    </citation>
    <scope>NUCLEOTIDE SEQUENCE [LARGE SCALE GENOMIC DNA]</scope>
    <source>
        <strain evidence="1">Iper-2018</strain>
    </source>
</reference>
<sequence length="154" mass="17433">MDRILDNIRSSVGCVEPHLLNVRKKDLPNIAVEFNIVHPERLDSSDAVNIDPMVWKMCGVPDSPIICYKSQSMGSELGDKGFMLGIMTPQQQLLLAELGTDKIQIDSTHGINGYDFQLTTLDKDKFHKLMEGFLDKLKKQEEPALKDFHDYLVT</sequence>
<evidence type="ECO:0000313" key="2">
    <source>
        <dbReference type="Proteomes" id="UP000805193"/>
    </source>
</evidence>
<dbReference type="Proteomes" id="UP000805193">
    <property type="component" value="Unassembled WGS sequence"/>
</dbReference>
<keyword evidence="2" id="KW-1185">Reference proteome</keyword>
<accession>A0AC60Q714</accession>
<dbReference type="EMBL" id="JABSTQ010009509">
    <property type="protein sequence ID" value="KAG0428567.1"/>
    <property type="molecule type" value="Genomic_DNA"/>
</dbReference>